<evidence type="ECO:0000313" key="3">
    <source>
        <dbReference type="EMBL" id="CDJ34927.1"/>
    </source>
</evidence>
<keyword evidence="2" id="KW-0812">Transmembrane</keyword>
<dbReference type="VEuPathDB" id="ToxoDB:EMH_0093880"/>
<reference evidence="3" key="2">
    <citation type="submission" date="2013-10" db="EMBL/GenBank/DDBJ databases">
        <authorList>
            <person name="Aslett M."/>
        </authorList>
    </citation>
    <scope>NUCLEOTIDE SEQUENCE [LARGE SCALE GENOMIC DNA]</scope>
    <source>
        <strain evidence="3">Houghton</strain>
    </source>
</reference>
<feature type="transmembrane region" description="Helical" evidence="2">
    <location>
        <begin position="101"/>
        <end position="118"/>
    </location>
</feature>
<sequence length="170" mass="17633">MFIVLVSLREKAGICTTLAFDAAELKAAREAAAKNRDKYIGISSSSSSVLPRSSSSSNSSSSSSSNSSSSSSSSGGGRAHGVAGGLGSNVRPSPTLQRNSVLLLLLMLLLLMVLLLMVVVVMVLVLMMVLLMLVLLVLLLLMQQSGIRGAPISLNKGEGRGPHHQGGPLF</sequence>
<keyword evidence="2" id="KW-1133">Transmembrane helix</keyword>
<dbReference type="RefSeq" id="XP_013357489.1">
    <property type="nucleotide sequence ID" value="XM_013502035.1"/>
</dbReference>
<keyword evidence="4" id="KW-1185">Reference proteome</keyword>
<accession>U6KFC2</accession>
<protein>
    <submittedName>
        <fullName evidence="3">Uncharacterized protein</fullName>
    </submittedName>
</protein>
<feature type="compositionally biased region" description="Low complexity" evidence="1">
    <location>
        <begin position="43"/>
        <end position="73"/>
    </location>
</feature>
<feature type="transmembrane region" description="Helical" evidence="2">
    <location>
        <begin position="124"/>
        <end position="142"/>
    </location>
</feature>
<organism evidence="3 4">
    <name type="scientific">Eimeria mitis</name>
    <dbReference type="NCBI Taxonomy" id="44415"/>
    <lineage>
        <taxon>Eukaryota</taxon>
        <taxon>Sar</taxon>
        <taxon>Alveolata</taxon>
        <taxon>Apicomplexa</taxon>
        <taxon>Conoidasida</taxon>
        <taxon>Coccidia</taxon>
        <taxon>Eucoccidiorida</taxon>
        <taxon>Eimeriorina</taxon>
        <taxon>Eimeriidae</taxon>
        <taxon>Eimeria</taxon>
    </lineage>
</organism>
<name>U6KFC2_9EIME</name>
<feature type="region of interest" description="Disordered" evidence="1">
    <location>
        <begin position="43"/>
        <end position="86"/>
    </location>
</feature>
<gene>
    <name evidence="3" type="ORF">EMH_0093880</name>
</gene>
<evidence type="ECO:0000256" key="1">
    <source>
        <dbReference type="SAM" id="MobiDB-lite"/>
    </source>
</evidence>
<feature type="compositionally biased region" description="Gly residues" evidence="1">
    <location>
        <begin position="74"/>
        <end position="86"/>
    </location>
</feature>
<dbReference type="GeneID" id="25383531"/>
<dbReference type="Proteomes" id="UP000030744">
    <property type="component" value="Unassembled WGS sequence"/>
</dbReference>
<reference evidence="3" key="1">
    <citation type="submission" date="2013-10" db="EMBL/GenBank/DDBJ databases">
        <title>Genomic analysis of the causative agents of coccidiosis in chickens.</title>
        <authorList>
            <person name="Reid A.J."/>
            <person name="Blake D."/>
            <person name="Billington K."/>
            <person name="Browne H."/>
            <person name="Dunn M."/>
            <person name="Hung S."/>
            <person name="Kawahara F."/>
            <person name="Miranda-Saavedra D."/>
            <person name="Mourier T."/>
            <person name="Nagra H."/>
            <person name="Otto T.D."/>
            <person name="Rawlings N."/>
            <person name="Sanchez A."/>
            <person name="Sanders M."/>
            <person name="Subramaniam C."/>
            <person name="Tay Y."/>
            <person name="Dear P."/>
            <person name="Doerig C."/>
            <person name="Gruber A."/>
            <person name="Parkinson J."/>
            <person name="Shirley M."/>
            <person name="Wan K.L."/>
            <person name="Berriman M."/>
            <person name="Tomley F."/>
            <person name="Pain A."/>
        </authorList>
    </citation>
    <scope>NUCLEOTIDE SEQUENCE [LARGE SCALE GENOMIC DNA]</scope>
    <source>
        <strain evidence="3">Houghton</strain>
    </source>
</reference>
<proteinExistence type="predicted"/>
<evidence type="ECO:0000256" key="2">
    <source>
        <dbReference type="SAM" id="Phobius"/>
    </source>
</evidence>
<keyword evidence="2" id="KW-0472">Membrane</keyword>
<dbReference type="AlphaFoldDB" id="U6KFC2"/>
<dbReference type="EMBL" id="HG687416">
    <property type="protein sequence ID" value="CDJ34927.1"/>
    <property type="molecule type" value="Genomic_DNA"/>
</dbReference>
<evidence type="ECO:0000313" key="4">
    <source>
        <dbReference type="Proteomes" id="UP000030744"/>
    </source>
</evidence>